<dbReference type="AlphaFoldDB" id="A0A8H6YN49"/>
<accession>A0A8H6YN49</accession>
<sequence>MPSRRVRFASTDTFYSPPPPRPPLIRSSPSSSTSSLGPLTPPPIYAAAPLTPKGLYCAPSPMKAQAHDLIAQSRIPLLQYDVSLHPSTISSHRPGLSGAAFLEPAVYPPRLSISLVTPHLPWKIPVQASNRRYVSVGDVLTAIYRTLRVNATSAEFNALGTEKLMRRASTEYMRRCERLRGHSGYSHEKREGVKRVDFLMGYTTFQGIAPTAGAPDVWQLTIS</sequence>
<protein>
    <recommendedName>
        <fullName evidence="2">DUF6699 domain-containing protein</fullName>
    </recommendedName>
</protein>
<evidence type="ECO:0000313" key="3">
    <source>
        <dbReference type="EMBL" id="KAF7364185.1"/>
    </source>
</evidence>
<keyword evidence="4" id="KW-1185">Reference proteome</keyword>
<feature type="region of interest" description="Disordered" evidence="1">
    <location>
        <begin position="1"/>
        <end position="38"/>
    </location>
</feature>
<comment type="caution">
    <text evidence="3">The sequence shown here is derived from an EMBL/GenBank/DDBJ whole genome shotgun (WGS) entry which is preliminary data.</text>
</comment>
<dbReference type="InterPro" id="IPR046522">
    <property type="entry name" value="DUF6699"/>
</dbReference>
<evidence type="ECO:0000313" key="4">
    <source>
        <dbReference type="Proteomes" id="UP000623467"/>
    </source>
</evidence>
<name>A0A8H6YN49_9AGAR</name>
<organism evidence="3 4">
    <name type="scientific">Mycena sanguinolenta</name>
    <dbReference type="NCBI Taxonomy" id="230812"/>
    <lineage>
        <taxon>Eukaryota</taxon>
        <taxon>Fungi</taxon>
        <taxon>Dikarya</taxon>
        <taxon>Basidiomycota</taxon>
        <taxon>Agaricomycotina</taxon>
        <taxon>Agaricomycetes</taxon>
        <taxon>Agaricomycetidae</taxon>
        <taxon>Agaricales</taxon>
        <taxon>Marasmiineae</taxon>
        <taxon>Mycenaceae</taxon>
        <taxon>Mycena</taxon>
    </lineage>
</organism>
<dbReference type="OrthoDB" id="2783256at2759"/>
<gene>
    <name evidence="3" type="ORF">MSAN_01077800</name>
</gene>
<reference evidence="3" key="1">
    <citation type="submission" date="2020-05" db="EMBL/GenBank/DDBJ databases">
        <title>Mycena genomes resolve the evolution of fungal bioluminescence.</title>
        <authorList>
            <person name="Tsai I.J."/>
        </authorList>
    </citation>
    <scope>NUCLEOTIDE SEQUENCE</scope>
    <source>
        <strain evidence="3">160909Yilan</strain>
    </source>
</reference>
<dbReference type="Pfam" id="PF20415">
    <property type="entry name" value="DUF6699"/>
    <property type="match status" value="1"/>
</dbReference>
<evidence type="ECO:0000259" key="2">
    <source>
        <dbReference type="Pfam" id="PF20415"/>
    </source>
</evidence>
<dbReference type="EMBL" id="JACAZH010000007">
    <property type="protein sequence ID" value="KAF7364185.1"/>
    <property type="molecule type" value="Genomic_DNA"/>
</dbReference>
<evidence type="ECO:0000256" key="1">
    <source>
        <dbReference type="SAM" id="MobiDB-lite"/>
    </source>
</evidence>
<proteinExistence type="predicted"/>
<feature type="domain" description="DUF6699" evidence="2">
    <location>
        <begin position="78"/>
        <end position="211"/>
    </location>
</feature>
<dbReference type="Proteomes" id="UP000623467">
    <property type="component" value="Unassembled WGS sequence"/>
</dbReference>
<feature type="compositionally biased region" description="Low complexity" evidence="1">
    <location>
        <begin position="24"/>
        <end position="38"/>
    </location>
</feature>